<dbReference type="Proteomes" id="UP000522081">
    <property type="component" value="Unassembled WGS sequence"/>
</dbReference>
<protein>
    <submittedName>
        <fullName evidence="2">Uncharacterized protein</fullName>
    </submittedName>
</protein>
<dbReference type="RefSeq" id="WP_179406442.1">
    <property type="nucleotide sequence ID" value="NZ_BMGF01000001.1"/>
</dbReference>
<evidence type="ECO:0000256" key="1">
    <source>
        <dbReference type="SAM" id="MobiDB-lite"/>
    </source>
</evidence>
<evidence type="ECO:0000313" key="3">
    <source>
        <dbReference type="Proteomes" id="UP000522081"/>
    </source>
</evidence>
<keyword evidence="3" id="KW-1185">Reference proteome</keyword>
<dbReference type="AlphaFoldDB" id="A0A7Y9XU21"/>
<organism evidence="2 3">
    <name type="scientific">Novosphingobium marinum</name>
    <dbReference type="NCBI Taxonomy" id="1514948"/>
    <lineage>
        <taxon>Bacteria</taxon>
        <taxon>Pseudomonadati</taxon>
        <taxon>Pseudomonadota</taxon>
        <taxon>Alphaproteobacteria</taxon>
        <taxon>Sphingomonadales</taxon>
        <taxon>Sphingomonadaceae</taxon>
        <taxon>Novosphingobium</taxon>
    </lineage>
</organism>
<name>A0A7Y9XU21_9SPHN</name>
<proteinExistence type="predicted"/>
<dbReference type="EMBL" id="JACBZF010000001">
    <property type="protein sequence ID" value="NYH94540.1"/>
    <property type="molecule type" value="Genomic_DNA"/>
</dbReference>
<comment type="caution">
    <text evidence="2">The sequence shown here is derived from an EMBL/GenBank/DDBJ whole genome shotgun (WGS) entry which is preliminary data.</text>
</comment>
<accession>A0A7Y9XU21</accession>
<gene>
    <name evidence="2" type="ORF">FHS75_000845</name>
</gene>
<sequence length="56" mass="6001">MTPERKRPARGGALIIPGPGDQQSTYSETPRTASLPDLIARHLGERFVAELAGGRT</sequence>
<evidence type="ECO:0000313" key="2">
    <source>
        <dbReference type="EMBL" id="NYH94540.1"/>
    </source>
</evidence>
<reference evidence="2 3" key="1">
    <citation type="submission" date="2020-07" db="EMBL/GenBank/DDBJ databases">
        <title>Genomic Encyclopedia of Type Strains, Phase IV (KMG-IV): sequencing the most valuable type-strain genomes for metagenomic binning, comparative biology and taxonomic classification.</title>
        <authorList>
            <person name="Goeker M."/>
        </authorList>
    </citation>
    <scope>NUCLEOTIDE SEQUENCE [LARGE SCALE GENOMIC DNA]</scope>
    <source>
        <strain evidence="2 3">DSM 29043</strain>
    </source>
</reference>
<feature type="compositionally biased region" description="Polar residues" evidence="1">
    <location>
        <begin position="21"/>
        <end position="32"/>
    </location>
</feature>
<feature type="region of interest" description="Disordered" evidence="1">
    <location>
        <begin position="1"/>
        <end position="33"/>
    </location>
</feature>